<keyword evidence="7" id="KW-0472">Membrane</keyword>
<dbReference type="InterPro" id="IPR001461">
    <property type="entry name" value="Aspartic_peptidase_A1"/>
</dbReference>
<dbReference type="Gene3D" id="2.40.70.10">
    <property type="entry name" value="Acid Proteases"/>
    <property type="match status" value="2"/>
</dbReference>
<evidence type="ECO:0000256" key="3">
    <source>
        <dbReference type="ARBA" id="ARBA00022750"/>
    </source>
</evidence>
<keyword evidence="8" id="KW-0732">Signal</keyword>
<dbReference type="GO" id="GO:0004190">
    <property type="term" value="F:aspartic-type endopeptidase activity"/>
    <property type="evidence" value="ECO:0007669"/>
    <property type="project" value="UniProtKB-KW"/>
</dbReference>
<evidence type="ECO:0000256" key="6">
    <source>
        <dbReference type="SAM" id="MobiDB-lite"/>
    </source>
</evidence>
<gene>
    <name evidence="10" type="ORF">BSTOLATCC_MIC56915</name>
</gene>
<organism evidence="10 11">
    <name type="scientific">Blepharisma stoltei</name>
    <dbReference type="NCBI Taxonomy" id="1481888"/>
    <lineage>
        <taxon>Eukaryota</taxon>
        <taxon>Sar</taxon>
        <taxon>Alveolata</taxon>
        <taxon>Ciliophora</taxon>
        <taxon>Postciliodesmatophora</taxon>
        <taxon>Heterotrichea</taxon>
        <taxon>Heterotrichida</taxon>
        <taxon>Blepharismidae</taxon>
        <taxon>Blepharisma</taxon>
    </lineage>
</organism>
<evidence type="ECO:0000256" key="2">
    <source>
        <dbReference type="ARBA" id="ARBA00022670"/>
    </source>
</evidence>
<dbReference type="Proteomes" id="UP001162131">
    <property type="component" value="Unassembled WGS sequence"/>
</dbReference>
<proteinExistence type="inferred from homology"/>
<dbReference type="PRINTS" id="PR00792">
    <property type="entry name" value="PEPSIN"/>
</dbReference>
<feature type="region of interest" description="Disordered" evidence="6">
    <location>
        <begin position="481"/>
        <end position="516"/>
    </location>
</feature>
<protein>
    <recommendedName>
        <fullName evidence="9">Peptidase A1 domain-containing protein</fullName>
    </recommendedName>
</protein>
<sequence length="516" mass="58097">MRPIFLPIFLVFASIPIHFEYFGQAERKILKYPFIDLFNSKRFLSQTNITNLGDNQYYVEAAIGTPKQAVTLLISSISPWIWVDDINCSKCRQKNNKFDSSLSSTFSTSGSTKDLESVAEVSGKVCTEKIEIGASQIEVSEQSFLLVDTEKNSDSMMTDGVFGLGFDEGDCKSFISSLKAEKKIVNRRFAVYLNYYETSPDVKNYGKPSIVIDGYDNRLSSVVSSGFSYININTSEQKWEVKCNYVAFGSKKLTRGSKAEISLGTSWILGPNDDIAIIMKSFLDDYDCDSDTDGFFKCNCDKEYPKLVFQLDGYNFTVNPSGYFEKYNDFCYPSLGYAQNSDTWILGDTFLRRFYTSFDMDNNRIGFAKLEINQTIPNPPPNPPDPPTPPTPQPNTTDNQTISNPLLSHSSSSSKSLAIIIVIPLLFVFIAIPSAIYIYIKSKKLEAKKQMDKETNKKVKPDDPAFSEIIIEDLEEAKLAKTPSNALTREPTAQYESNKDNEKNASLYPSLKEIWN</sequence>
<comment type="caution">
    <text evidence="10">The sequence shown here is derived from an EMBL/GenBank/DDBJ whole genome shotgun (WGS) entry which is preliminary data.</text>
</comment>
<feature type="chain" id="PRO_5043471127" description="Peptidase A1 domain-containing protein" evidence="8">
    <location>
        <begin position="26"/>
        <end position="516"/>
    </location>
</feature>
<feature type="transmembrane region" description="Helical" evidence="7">
    <location>
        <begin position="417"/>
        <end position="440"/>
    </location>
</feature>
<dbReference type="CDD" id="cd05471">
    <property type="entry name" value="pepsin_like"/>
    <property type="match status" value="1"/>
</dbReference>
<evidence type="ECO:0000256" key="4">
    <source>
        <dbReference type="ARBA" id="ARBA00022801"/>
    </source>
</evidence>
<dbReference type="Pfam" id="PF00026">
    <property type="entry name" value="Asp"/>
    <property type="match status" value="1"/>
</dbReference>
<accession>A0AAU9K5E2</accession>
<dbReference type="SUPFAM" id="SSF50630">
    <property type="entry name" value="Acid proteases"/>
    <property type="match status" value="1"/>
</dbReference>
<keyword evidence="4" id="KW-0378">Hydrolase</keyword>
<dbReference type="InterPro" id="IPR034164">
    <property type="entry name" value="Pepsin-like_dom"/>
</dbReference>
<dbReference type="PROSITE" id="PS51767">
    <property type="entry name" value="PEPTIDASE_A1"/>
    <property type="match status" value="1"/>
</dbReference>
<dbReference type="InterPro" id="IPR021109">
    <property type="entry name" value="Peptidase_aspartic_dom_sf"/>
</dbReference>
<feature type="domain" description="Peptidase A1" evidence="9">
    <location>
        <begin position="57"/>
        <end position="368"/>
    </location>
</feature>
<evidence type="ECO:0000313" key="11">
    <source>
        <dbReference type="Proteomes" id="UP001162131"/>
    </source>
</evidence>
<reference evidence="10" key="1">
    <citation type="submission" date="2021-09" db="EMBL/GenBank/DDBJ databases">
        <authorList>
            <consortium name="AG Swart"/>
            <person name="Singh M."/>
            <person name="Singh A."/>
            <person name="Seah K."/>
            <person name="Emmerich C."/>
        </authorList>
    </citation>
    <scope>NUCLEOTIDE SEQUENCE</scope>
    <source>
        <strain evidence="10">ATCC30299</strain>
    </source>
</reference>
<feature type="disulfide bond" evidence="5">
    <location>
        <begin position="300"/>
        <end position="331"/>
    </location>
</feature>
<evidence type="ECO:0000313" key="10">
    <source>
        <dbReference type="EMBL" id="CAG9332622.1"/>
    </source>
</evidence>
<feature type="compositionally biased region" description="Pro residues" evidence="6">
    <location>
        <begin position="377"/>
        <end position="393"/>
    </location>
</feature>
<dbReference type="GO" id="GO:0006508">
    <property type="term" value="P:proteolysis"/>
    <property type="evidence" value="ECO:0007669"/>
    <property type="project" value="UniProtKB-KW"/>
</dbReference>
<evidence type="ECO:0000256" key="8">
    <source>
        <dbReference type="SAM" id="SignalP"/>
    </source>
</evidence>
<dbReference type="EMBL" id="CAJZBQ010000055">
    <property type="protein sequence ID" value="CAG9332622.1"/>
    <property type="molecule type" value="Genomic_DNA"/>
</dbReference>
<evidence type="ECO:0000259" key="9">
    <source>
        <dbReference type="PROSITE" id="PS51767"/>
    </source>
</evidence>
<feature type="region of interest" description="Disordered" evidence="6">
    <location>
        <begin position="373"/>
        <end position="410"/>
    </location>
</feature>
<evidence type="ECO:0000256" key="7">
    <source>
        <dbReference type="SAM" id="Phobius"/>
    </source>
</evidence>
<dbReference type="PANTHER" id="PTHR47966:SF51">
    <property type="entry name" value="BETA-SITE APP-CLEAVING ENZYME, ISOFORM A-RELATED"/>
    <property type="match status" value="1"/>
</dbReference>
<name>A0AAU9K5E2_9CILI</name>
<keyword evidence="11" id="KW-1185">Reference proteome</keyword>
<evidence type="ECO:0000256" key="1">
    <source>
        <dbReference type="ARBA" id="ARBA00007447"/>
    </source>
</evidence>
<dbReference type="PANTHER" id="PTHR47966">
    <property type="entry name" value="BETA-SITE APP-CLEAVING ENZYME, ISOFORM A-RELATED"/>
    <property type="match status" value="1"/>
</dbReference>
<evidence type="ECO:0000256" key="5">
    <source>
        <dbReference type="PIRSR" id="PIRSR601461-2"/>
    </source>
</evidence>
<keyword evidence="7" id="KW-1133">Transmembrane helix</keyword>
<keyword evidence="5" id="KW-1015">Disulfide bond</keyword>
<dbReference type="InterPro" id="IPR033121">
    <property type="entry name" value="PEPTIDASE_A1"/>
</dbReference>
<comment type="similarity">
    <text evidence="1">Belongs to the peptidase A1 family.</text>
</comment>
<keyword evidence="2" id="KW-0645">Protease</keyword>
<keyword evidence="3" id="KW-0064">Aspartyl protease</keyword>
<keyword evidence="7" id="KW-0812">Transmembrane</keyword>
<feature type="compositionally biased region" description="Low complexity" evidence="6">
    <location>
        <begin position="394"/>
        <end position="410"/>
    </location>
</feature>
<feature type="signal peptide" evidence="8">
    <location>
        <begin position="1"/>
        <end position="25"/>
    </location>
</feature>
<dbReference type="AlphaFoldDB" id="A0AAU9K5E2"/>